<dbReference type="Gene3D" id="1.10.287.130">
    <property type="match status" value="1"/>
</dbReference>
<keyword evidence="6" id="KW-0902">Two-component regulatory system</keyword>
<dbReference type="Proteomes" id="UP000199585">
    <property type="component" value="Unassembled WGS sequence"/>
</dbReference>
<name>A0A1H8A8H1_9RHOB</name>
<dbReference type="InterPro" id="IPR005467">
    <property type="entry name" value="His_kinase_dom"/>
</dbReference>
<dbReference type="InterPro" id="IPR003594">
    <property type="entry name" value="HATPase_dom"/>
</dbReference>
<dbReference type="InterPro" id="IPR036097">
    <property type="entry name" value="HisK_dim/P_sf"/>
</dbReference>
<evidence type="ECO:0000256" key="6">
    <source>
        <dbReference type="ARBA" id="ARBA00023012"/>
    </source>
</evidence>
<evidence type="ECO:0000256" key="4">
    <source>
        <dbReference type="ARBA" id="ARBA00022679"/>
    </source>
</evidence>
<dbReference type="SMART" id="SM00388">
    <property type="entry name" value="HisKA"/>
    <property type="match status" value="1"/>
</dbReference>
<dbReference type="Pfam" id="PF02518">
    <property type="entry name" value="HATPase_c"/>
    <property type="match status" value="1"/>
</dbReference>
<sequence length="466" mass="50497">MLNTLSGRFLILTVIFVMLAEVFIFVPSVARFRQDYLLDRLERAQIASLAVEASDMISPDLERELLKNAGVFNVVLRRDDMRQLALSSPIPDEIAATYDMRDPSGPVLIRDAMATLLDADPRIIRVIGNPVQGAGVQIEVTMMQMPLRTAMLEYGLNVLLLSAVISVITALLLFLAVQAFLVRPIKAVIGQVLSYAEAPEDARRIIEPRAGVRELRDAEVALQTMQTQLTGALKQKDRLAQLGGAVAKVSHDLRNILTSAQLFTDRIEGSDDPLVKRMAPKLVGSITRAVHLCESTLAFGRADEPAPRLARVSLSQIVDDVVEGERLAAGDYALSFAEDIPATMTLRADGEQIFRVLSNLVRNARQAIMATGKPGEICLHGEEDDTVWRITVTDTGPGLPPKAREHLFQPFQGGVRKGGAGLGLVISGDLVRGHGGRLTLQDTGDAGTTFIIEMPKADFALAPAAA</sequence>
<keyword evidence="3" id="KW-0597">Phosphoprotein</keyword>
<feature type="transmembrane region" description="Helical" evidence="7">
    <location>
        <begin position="6"/>
        <end position="30"/>
    </location>
</feature>
<dbReference type="EMBL" id="FOCI01000003">
    <property type="protein sequence ID" value="SEM66089.1"/>
    <property type="molecule type" value="Genomic_DNA"/>
</dbReference>
<dbReference type="GO" id="GO:0000155">
    <property type="term" value="F:phosphorelay sensor kinase activity"/>
    <property type="evidence" value="ECO:0007669"/>
    <property type="project" value="InterPro"/>
</dbReference>
<dbReference type="SUPFAM" id="SSF55874">
    <property type="entry name" value="ATPase domain of HSP90 chaperone/DNA topoisomerase II/histidine kinase"/>
    <property type="match status" value="1"/>
</dbReference>
<dbReference type="STRING" id="245187.SAMN04488003_10330"/>
<evidence type="ECO:0000313" key="10">
    <source>
        <dbReference type="Proteomes" id="UP000199585"/>
    </source>
</evidence>
<feature type="transmembrane region" description="Helical" evidence="7">
    <location>
        <begin position="154"/>
        <end position="181"/>
    </location>
</feature>
<keyword evidence="7" id="KW-1133">Transmembrane helix</keyword>
<dbReference type="PANTHER" id="PTHR43711">
    <property type="entry name" value="TWO-COMPONENT HISTIDINE KINASE"/>
    <property type="match status" value="1"/>
</dbReference>
<keyword evidence="7" id="KW-0812">Transmembrane</keyword>
<keyword evidence="10" id="KW-1185">Reference proteome</keyword>
<dbReference type="EC" id="2.7.13.3" evidence="2"/>
<evidence type="ECO:0000256" key="1">
    <source>
        <dbReference type="ARBA" id="ARBA00000085"/>
    </source>
</evidence>
<dbReference type="OrthoDB" id="9784218at2"/>
<keyword evidence="5 9" id="KW-0418">Kinase</keyword>
<dbReference type="SUPFAM" id="SSF47384">
    <property type="entry name" value="Homodimeric domain of signal transducing histidine kinase"/>
    <property type="match status" value="1"/>
</dbReference>
<keyword evidence="7" id="KW-0472">Membrane</keyword>
<dbReference type="RefSeq" id="WP_089898773.1">
    <property type="nucleotide sequence ID" value="NZ_FOCI01000003.1"/>
</dbReference>
<dbReference type="PRINTS" id="PR00344">
    <property type="entry name" value="BCTRLSENSOR"/>
</dbReference>
<evidence type="ECO:0000313" key="9">
    <source>
        <dbReference type="EMBL" id="SEM66089.1"/>
    </source>
</evidence>
<accession>A0A1H8A8H1</accession>
<evidence type="ECO:0000256" key="5">
    <source>
        <dbReference type="ARBA" id="ARBA00022777"/>
    </source>
</evidence>
<proteinExistence type="predicted"/>
<dbReference type="Gene3D" id="3.30.565.10">
    <property type="entry name" value="Histidine kinase-like ATPase, C-terminal domain"/>
    <property type="match status" value="1"/>
</dbReference>
<organism evidence="9 10">
    <name type="scientific">Loktanella fryxellensis</name>
    <dbReference type="NCBI Taxonomy" id="245187"/>
    <lineage>
        <taxon>Bacteria</taxon>
        <taxon>Pseudomonadati</taxon>
        <taxon>Pseudomonadota</taxon>
        <taxon>Alphaproteobacteria</taxon>
        <taxon>Rhodobacterales</taxon>
        <taxon>Roseobacteraceae</taxon>
        <taxon>Loktanella</taxon>
    </lineage>
</organism>
<dbReference type="InterPro" id="IPR050736">
    <property type="entry name" value="Sensor_HK_Regulatory"/>
</dbReference>
<dbReference type="PROSITE" id="PS50109">
    <property type="entry name" value="HIS_KIN"/>
    <property type="match status" value="1"/>
</dbReference>
<dbReference type="Pfam" id="PF00512">
    <property type="entry name" value="HisKA"/>
    <property type="match status" value="1"/>
</dbReference>
<gene>
    <name evidence="9" type="ORF">SAMN04488003_10330</name>
</gene>
<feature type="domain" description="Histidine kinase" evidence="8">
    <location>
        <begin position="248"/>
        <end position="458"/>
    </location>
</feature>
<evidence type="ECO:0000256" key="3">
    <source>
        <dbReference type="ARBA" id="ARBA00022553"/>
    </source>
</evidence>
<reference evidence="9 10" key="1">
    <citation type="submission" date="2016-10" db="EMBL/GenBank/DDBJ databases">
        <authorList>
            <person name="de Groot N.N."/>
        </authorList>
    </citation>
    <scope>NUCLEOTIDE SEQUENCE [LARGE SCALE GENOMIC DNA]</scope>
    <source>
        <strain evidence="9 10">DSM 16213</strain>
    </source>
</reference>
<dbReference type="PANTHER" id="PTHR43711:SF1">
    <property type="entry name" value="HISTIDINE KINASE 1"/>
    <property type="match status" value="1"/>
</dbReference>
<keyword evidence="4" id="KW-0808">Transferase</keyword>
<dbReference type="AlphaFoldDB" id="A0A1H8A8H1"/>
<evidence type="ECO:0000256" key="2">
    <source>
        <dbReference type="ARBA" id="ARBA00012438"/>
    </source>
</evidence>
<dbReference type="InterPro" id="IPR003661">
    <property type="entry name" value="HisK_dim/P_dom"/>
</dbReference>
<dbReference type="InterPro" id="IPR036890">
    <property type="entry name" value="HATPase_C_sf"/>
</dbReference>
<dbReference type="InterPro" id="IPR004358">
    <property type="entry name" value="Sig_transdc_His_kin-like_C"/>
</dbReference>
<dbReference type="CDD" id="cd00075">
    <property type="entry name" value="HATPase"/>
    <property type="match status" value="1"/>
</dbReference>
<protein>
    <recommendedName>
        <fullName evidence="2">histidine kinase</fullName>
        <ecNumber evidence="2">2.7.13.3</ecNumber>
    </recommendedName>
</protein>
<dbReference type="SMART" id="SM00387">
    <property type="entry name" value="HATPase_c"/>
    <property type="match status" value="1"/>
</dbReference>
<evidence type="ECO:0000256" key="7">
    <source>
        <dbReference type="SAM" id="Phobius"/>
    </source>
</evidence>
<comment type="catalytic activity">
    <reaction evidence="1">
        <text>ATP + protein L-histidine = ADP + protein N-phospho-L-histidine.</text>
        <dbReference type="EC" id="2.7.13.3"/>
    </reaction>
</comment>
<evidence type="ECO:0000259" key="8">
    <source>
        <dbReference type="PROSITE" id="PS50109"/>
    </source>
</evidence>